<accession>A0A328JSZ6</accession>
<evidence type="ECO:0000256" key="2">
    <source>
        <dbReference type="ARBA" id="ARBA00022598"/>
    </source>
</evidence>
<evidence type="ECO:0000256" key="5">
    <source>
        <dbReference type="ARBA" id="ARBA00051915"/>
    </source>
</evidence>
<keyword evidence="11" id="KW-1185">Reference proteome</keyword>
<sequence>MHGLMQHAELTLDRLLTHAARWHGNTQIASRSADGVTTHTDYATVTRRAHQVSNALRAEGTNKDDRVGTMGWNGYQHFEAWYGTIGIGAICHTLNPRLLNDQIAYLVNHAEDRILLVDKACRDILEEILPQCPSVEHIIFFDEVSPTPITGSDLPVTGYEAWIADHSEVSQWGGFDERQAAGLCYTSGTTGNPKGVLYAHRSNYLHAMMTLGPDALNLSARDTILLAVPMYHANAWGVVYSAPMVGAKLVLPGQQLDGASLYNLMESEGVTYSAGVPTIWQMLLTHLRETGKSFSTLQRVTVGGAACPESIIREFRDVHGVDVIQGWGMTETSPLATVSIPNRRISTLGQDEQLAYKLKQGRPLAGIDLKLTDDEGRRLPHDGCTPGRLMIKGATIANQYYGHDTDALDEEGFFDTGDIATLDNDGYMQITDRAKDVIKSGGEWISSVDVENIAMGHPAADICAVIGIPHPKWDERPLLLVKLHKGQSASADDMLAFLKGKIATWWMPDRVEFIDDMPTGPTGKIDKKKLREQFGGVTFIHSTNAADNN</sequence>
<dbReference type="SUPFAM" id="SSF56801">
    <property type="entry name" value="Acetyl-CoA synthetase-like"/>
    <property type="match status" value="1"/>
</dbReference>
<comment type="similarity">
    <text evidence="1">Belongs to the ATP-dependent AMP-binding enzyme family.</text>
</comment>
<dbReference type="STRING" id="1280941.HY2_16355"/>
<dbReference type="NCBIfam" id="NF004674">
    <property type="entry name" value="PRK06018.1"/>
    <property type="match status" value="1"/>
</dbReference>
<evidence type="ECO:0000256" key="7">
    <source>
        <dbReference type="ARBA" id="ARBA00067668"/>
    </source>
</evidence>
<dbReference type="InterPro" id="IPR000873">
    <property type="entry name" value="AMP-dep_synth/lig_dom"/>
</dbReference>
<protein>
    <recommendedName>
        <fullName evidence="7">3-methylmercaptopropionyl-CoA ligase</fullName>
        <ecNumber evidence="6">6.2.1.44</ecNumber>
    </recommendedName>
</protein>
<dbReference type="Gene3D" id="3.30.300.30">
    <property type="match status" value="1"/>
</dbReference>
<keyword evidence="3" id="KW-0276">Fatty acid metabolism</keyword>
<dbReference type="Proteomes" id="UP000249123">
    <property type="component" value="Unassembled WGS sequence"/>
</dbReference>
<dbReference type="Gene3D" id="3.40.50.12780">
    <property type="entry name" value="N-terminal domain of ligase-like"/>
    <property type="match status" value="1"/>
</dbReference>
<dbReference type="PANTHER" id="PTHR43859:SF4">
    <property type="entry name" value="BUTANOATE--COA LIGASE AAE1-RELATED"/>
    <property type="match status" value="1"/>
</dbReference>
<dbReference type="InterPro" id="IPR020845">
    <property type="entry name" value="AMP-binding_CS"/>
</dbReference>
<dbReference type="PANTHER" id="PTHR43859">
    <property type="entry name" value="ACYL-ACTIVATING ENZYME"/>
    <property type="match status" value="1"/>
</dbReference>
<organism evidence="10 11">
    <name type="scientific">Hyphomonas pacifica</name>
    <dbReference type="NCBI Taxonomy" id="1280941"/>
    <lineage>
        <taxon>Bacteria</taxon>
        <taxon>Pseudomonadati</taxon>
        <taxon>Pseudomonadota</taxon>
        <taxon>Alphaproteobacteria</taxon>
        <taxon>Hyphomonadales</taxon>
        <taxon>Hyphomonadaceae</taxon>
        <taxon>Hyphomonas</taxon>
    </lineage>
</organism>
<dbReference type="CDD" id="cd12119">
    <property type="entry name" value="ttLC_FACS_AlkK_like"/>
    <property type="match status" value="1"/>
</dbReference>
<dbReference type="EC" id="6.2.1.44" evidence="6"/>
<dbReference type="GO" id="GO:0016874">
    <property type="term" value="F:ligase activity"/>
    <property type="evidence" value="ECO:0007669"/>
    <property type="project" value="UniProtKB-KW"/>
</dbReference>
<reference evidence="10 11" key="1">
    <citation type="submission" date="2013-04" db="EMBL/GenBank/DDBJ databases">
        <title>Hyphomonas sp. T24B3 Genome Sequencing.</title>
        <authorList>
            <person name="Lai Q."/>
            <person name="Shao Z."/>
        </authorList>
    </citation>
    <scope>NUCLEOTIDE SEQUENCE [LARGE SCALE GENOMIC DNA]</scope>
    <source>
        <strain evidence="10 11">T24B3</strain>
    </source>
</reference>
<dbReference type="FunFam" id="3.30.300.30:FF:000008">
    <property type="entry name" value="2,3-dihydroxybenzoate-AMP ligase"/>
    <property type="match status" value="1"/>
</dbReference>
<dbReference type="EMBL" id="AWFB01000032">
    <property type="protein sequence ID" value="RAN32567.1"/>
    <property type="molecule type" value="Genomic_DNA"/>
</dbReference>
<comment type="catalytic activity">
    <reaction evidence="5">
        <text>3-(methylsulfanyl)propanoate + ATP + CoA = 3-(methylsulfanyl)propanoyl-CoA + AMP + diphosphate</text>
        <dbReference type="Rhea" id="RHEA:43052"/>
        <dbReference type="ChEBI" id="CHEBI:30616"/>
        <dbReference type="ChEBI" id="CHEBI:33019"/>
        <dbReference type="ChEBI" id="CHEBI:49016"/>
        <dbReference type="ChEBI" id="CHEBI:57287"/>
        <dbReference type="ChEBI" id="CHEBI:82815"/>
        <dbReference type="ChEBI" id="CHEBI:456215"/>
        <dbReference type="EC" id="6.2.1.44"/>
    </reaction>
    <physiologicalReaction direction="left-to-right" evidence="5">
        <dbReference type="Rhea" id="RHEA:43053"/>
    </physiologicalReaction>
</comment>
<dbReference type="AlphaFoldDB" id="A0A062U0F8"/>
<name>A0A062U0F8_9PROT</name>
<dbReference type="InterPro" id="IPR045851">
    <property type="entry name" value="AMP-bd_C_sf"/>
</dbReference>
<dbReference type="RefSeq" id="WP_051595050.1">
    <property type="nucleotide sequence ID" value="NZ_AWFA01000050.1"/>
</dbReference>
<dbReference type="Pfam" id="PF13193">
    <property type="entry name" value="AMP-binding_C"/>
    <property type="match status" value="1"/>
</dbReference>
<evidence type="ECO:0000259" key="8">
    <source>
        <dbReference type="Pfam" id="PF00501"/>
    </source>
</evidence>
<dbReference type="GO" id="GO:0006631">
    <property type="term" value="P:fatty acid metabolic process"/>
    <property type="evidence" value="ECO:0007669"/>
    <property type="project" value="UniProtKB-KW"/>
</dbReference>
<accession>A0A062U0F8</accession>
<keyword evidence="4" id="KW-0443">Lipid metabolism</keyword>
<dbReference type="InterPro" id="IPR025110">
    <property type="entry name" value="AMP-bd_C"/>
</dbReference>
<dbReference type="InterPro" id="IPR042099">
    <property type="entry name" value="ANL_N_sf"/>
</dbReference>
<evidence type="ECO:0000313" key="11">
    <source>
        <dbReference type="Proteomes" id="UP000249123"/>
    </source>
</evidence>
<feature type="domain" description="AMP-dependent synthetase/ligase" evidence="8">
    <location>
        <begin position="22"/>
        <end position="401"/>
    </location>
</feature>
<dbReference type="PROSITE" id="PS00455">
    <property type="entry name" value="AMP_BINDING"/>
    <property type="match status" value="1"/>
</dbReference>
<evidence type="ECO:0000256" key="6">
    <source>
        <dbReference type="ARBA" id="ARBA00066616"/>
    </source>
</evidence>
<dbReference type="Pfam" id="PF00501">
    <property type="entry name" value="AMP-binding"/>
    <property type="match status" value="1"/>
</dbReference>
<dbReference type="eggNOG" id="COG0318">
    <property type="taxonomic scope" value="Bacteria"/>
</dbReference>
<comment type="caution">
    <text evidence="10">The sequence shown here is derived from an EMBL/GenBank/DDBJ whole genome shotgun (WGS) entry which is preliminary data.</text>
</comment>
<dbReference type="NCBIfam" id="NF004837">
    <property type="entry name" value="PRK06187.1"/>
    <property type="match status" value="1"/>
</dbReference>
<dbReference type="OrthoDB" id="9803968at2"/>
<evidence type="ECO:0000256" key="1">
    <source>
        <dbReference type="ARBA" id="ARBA00006432"/>
    </source>
</evidence>
<gene>
    <name evidence="10" type="ORF">HY3_15080</name>
</gene>
<evidence type="ECO:0000313" key="10">
    <source>
        <dbReference type="EMBL" id="RAN32567.1"/>
    </source>
</evidence>
<proteinExistence type="inferred from homology"/>
<evidence type="ECO:0000256" key="4">
    <source>
        <dbReference type="ARBA" id="ARBA00023098"/>
    </source>
</evidence>
<evidence type="ECO:0000259" key="9">
    <source>
        <dbReference type="Pfam" id="PF13193"/>
    </source>
</evidence>
<evidence type="ECO:0000256" key="3">
    <source>
        <dbReference type="ARBA" id="ARBA00022832"/>
    </source>
</evidence>
<keyword evidence="2" id="KW-0436">Ligase</keyword>
<feature type="domain" description="AMP-binding enzyme C-terminal" evidence="9">
    <location>
        <begin position="450"/>
        <end position="524"/>
    </location>
</feature>